<dbReference type="Pfam" id="PF11924">
    <property type="entry name" value="IAT_beta"/>
    <property type="match status" value="1"/>
</dbReference>
<dbReference type="AlphaFoldDB" id="I4C9I4"/>
<keyword evidence="3" id="KW-1185">Reference proteome</keyword>
<organism evidence="2 3">
    <name type="scientific">Desulfomonile tiedjei (strain ATCC 49306 / DSM 6799 / DCB-1)</name>
    <dbReference type="NCBI Taxonomy" id="706587"/>
    <lineage>
        <taxon>Bacteria</taxon>
        <taxon>Pseudomonadati</taxon>
        <taxon>Thermodesulfobacteriota</taxon>
        <taxon>Desulfomonilia</taxon>
        <taxon>Desulfomonilales</taxon>
        <taxon>Desulfomonilaceae</taxon>
        <taxon>Desulfomonile</taxon>
    </lineage>
</organism>
<evidence type="ECO:0000313" key="2">
    <source>
        <dbReference type="EMBL" id="AFM26225.1"/>
    </source>
</evidence>
<dbReference type="KEGG" id="dti:Desti_3577"/>
<dbReference type="RefSeq" id="WP_014811355.1">
    <property type="nucleotide sequence ID" value="NC_018025.1"/>
</dbReference>
<protein>
    <recommendedName>
        <fullName evidence="1">Inverse autotransporter beta-domain domain-containing protein</fullName>
    </recommendedName>
</protein>
<accession>I4C9I4</accession>
<dbReference type="InterPro" id="IPR024519">
    <property type="entry name" value="IAT_beta"/>
</dbReference>
<evidence type="ECO:0000313" key="3">
    <source>
        <dbReference type="Proteomes" id="UP000006055"/>
    </source>
</evidence>
<feature type="domain" description="Inverse autotransporter beta-domain" evidence="1">
    <location>
        <begin position="65"/>
        <end position="226"/>
    </location>
</feature>
<sequence length="426" mass="47985">MQLFIYLIFILVVSSYGIASAGLPAAKFSPPENEIEYHNLKRHPGKIRPNPYKSETGFPEYSVNSTLKLGMKKVLPEVVHRNLEFNAGFDAWKNTGTFRADLFLPVNKQVNRTMFLLPRINVDGLHENVSVSAGYRKVLSPEIMVGIYGFHDWARTRFSDRDFLREIGAGIEFSALPGWHSDLTFSANVYMPVSENTVLGSDRDMLIKESLPGGVDAKIKFLFPSFVDFLDIEFDGSAHTYKGNINNHNGYKTALSVKTRDGMLGAKFEHGMDSRKGEHYKIEGNISLKFDWAELLDGNNPFSAPYKASSMRFVRKLEDRLQDRTSRKYDLPADKVETKYTLMADVSSDELYVSGGFPDLRNAVLTIQTSQSPWQDFGEVATDEQGNYSANLRLPPGIYQIRMVHKPSGRISNVKTIVVENPSAKE</sequence>
<dbReference type="EMBL" id="CP003360">
    <property type="protein sequence ID" value="AFM26225.1"/>
    <property type="molecule type" value="Genomic_DNA"/>
</dbReference>
<dbReference type="Gene3D" id="2.40.160.160">
    <property type="entry name" value="Inverse autotransporter, beta-domain"/>
    <property type="match status" value="1"/>
</dbReference>
<reference evidence="3" key="1">
    <citation type="submission" date="2012-06" db="EMBL/GenBank/DDBJ databases">
        <title>Complete sequence of chromosome of Desulfomonile tiedjei DSM 6799.</title>
        <authorList>
            <person name="Lucas S."/>
            <person name="Copeland A."/>
            <person name="Lapidus A."/>
            <person name="Glavina del Rio T."/>
            <person name="Dalin E."/>
            <person name="Tice H."/>
            <person name="Bruce D."/>
            <person name="Goodwin L."/>
            <person name="Pitluck S."/>
            <person name="Peters L."/>
            <person name="Ovchinnikova G."/>
            <person name="Zeytun A."/>
            <person name="Lu M."/>
            <person name="Kyrpides N."/>
            <person name="Mavromatis K."/>
            <person name="Ivanova N."/>
            <person name="Brettin T."/>
            <person name="Detter J.C."/>
            <person name="Han C."/>
            <person name="Larimer F."/>
            <person name="Land M."/>
            <person name="Hauser L."/>
            <person name="Markowitz V."/>
            <person name="Cheng J.-F."/>
            <person name="Hugenholtz P."/>
            <person name="Woyke T."/>
            <person name="Wu D."/>
            <person name="Spring S."/>
            <person name="Schroeder M."/>
            <person name="Brambilla E."/>
            <person name="Klenk H.-P."/>
            <person name="Eisen J.A."/>
        </authorList>
    </citation>
    <scope>NUCLEOTIDE SEQUENCE [LARGE SCALE GENOMIC DNA]</scope>
    <source>
        <strain evidence="3">ATCC 49306 / DSM 6799 / DCB-1</strain>
    </source>
</reference>
<dbReference type="InterPro" id="IPR038177">
    <property type="entry name" value="IAT_beta_sf"/>
</dbReference>
<proteinExistence type="predicted"/>
<dbReference type="HOGENOM" id="CLU_643610_0_0_7"/>
<dbReference type="Proteomes" id="UP000006055">
    <property type="component" value="Chromosome"/>
</dbReference>
<name>I4C9I4_DESTA</name>
<gene>
    <name evidence="2" type="ordered locus">Desti_3577</name>
</gene>
<evidence type="ECO:0000259" key="1">
    <source>
        <dbReference type="Pfam" id="PF11924"/>
    </source>
</evidence>